<comment type="caution">
    <text evidence="1">The sequence shown here is derived from an EMBL/GenBank/DDBJ whole genome shotgun (WGS) entry which is preliminary data.</text>
</comment>
<proteinExistence type="predicted"/>
<protein>
    <submittedName>
        <fullName evidence="1">Uncharacterized protein</fullName>
    </submittedName>
</protein>
<dbReference type="RefSeq" id="WP_048675775.1">
    <property type="nucleotide sequence ID" value="NZ_CBTJ020000096.1"/>
</dbReference>
<reference evidence="1" key="1">
    <citation type="submission" date="2013-07" db="EMBL/GenBank/DDBJ databases">
        <authorList>
            <person name="McIlroy S."/>
        </authorList>
    </citation>
    <scope>NUCLEOTIDE SEQUENCE [LARGE SCALE GENOMIC DNA]</scope>
    <source>
        <strain evidence="1">Run_A_D11</strain>
    </source>
</reference>
<dbReference type="EMBL" id="CBTJ020000096">
    <property type="protein sequence ID" value="CDI04086.1"/>
    <property type="molecule type" value="Genomic_DNA"/>
</dbReference>
<evidence type="ECO:0000313" key="1">
    <source>
        <dbReference type="EMBL" id="CDI04086.1"/>
    </source>
</evidence>
<gene>
    <name evidence="1" type="ORF">BN873_840008</name>
</gene>
<sequence length="112" mass="11894">MNAASSFRLTEADADALGWADLADADPPRPIRPVRPVIDPADEPIFLGVVKAGQHGVNGVLSLDVLLDPGGDWIDIGGYRFDLIDACYLGVLLKIARATAGLTSPWEGETRP</sequence>
<dbReference type="AlphaFoldDB" id="W6M813"/>
<reference evidence="1" key="2">
    <citation type="submission" date="2014-03" db="EMBL/GenBank/DDBJ databases">
        <title>Candidatus Competibacter-lineage genomes retrieved from metagenomes reveal functional metabolic diversity.</title>
        <authorList>
            <person name="McIlroy S.J."/>
            <person name="Albertsen M."/>
            <person name="Andresen E.K."/>
            <person name="Saunders A.M."/>
            <person name="Kristiansen R."/>
            <person name="Stokholm-Bjerregaard M."/>
            <person name="Nielsen K.L."/>
            <person name="Nielsen P.H."/>
        </authorList>
    </citation>
    <scope>NUCLEOTIDE SEQUENCE</scope>
    <source>
        <strain evidence="1">Run_A_D11</strain>
    </source>
</reference>
<name>W6M813_9GAMM</name>
<dbReference type="Proteomes" id="UP000035760">
    <property type="component" value="Unassembled WGS sequence"/>
</dbReference>
<keyword evidence="2" id="KW-1185">Reference proteome</keyword>
<accession>W6M813</accession>
<organism evidence="1 2">
    <name type="scientific">Candidatus Competibacter denitrificans Run_A_D11</name>
    <dbReference type="NCBI Taxonomy" id="1400863"/>
    <lineage>
        <taxon>Bacteria</taxon>
        <taxon>Pseudomonadati</taxon>
        <taxon>Pseudomonadota</taxon>
        <taxon>Gammaproteobacteria</taxon>
        <taxon>Candidatus Competibacteraceae</taxon>
        <taxon>Candidatus Competibacter</taxon>
    </lineage>
</organism>
<dbReference type="STRING" id="1400863.BN873_840008"/>
<evidence type="ECO:0000313" key="2">
    <source>
        <dbReference type="Proteomes" id="UP000035760"/>
    </source>
</evidence>